<dbReference type="InterPro" id="IPR050267">
    <property type="entry name" value="Anti-sigma-factor_SerPK"/>
</dbReference>
<name>A0A940MEX3_9ACTN</name>
<sequence length="170" mass="17718">MRPTGASGRGELPAASCAYSCAYSYVFPRRPASVTAARRRLHAQLLRGGVPGELCDMAALVASELLTNAVLRTESAVVGCAVRVSARGVRVEVRDEGVAAGSLSAGHGMFLVDRVADAWGTEPDRNGGGRTVWATVSVADAFDADAEADADADAPRADGTHLRHGRRRDG</sequence>
<accession>A0A940MEX3</accession>
<feature type="region of interest" description="Disordered" evidence="2">
    <location>
        <begin position="147"/>
        <end position="170"/>
    </location>
</feature>
<keyword evidence="1" id="KW-0418">Kinase</keyword>
<feature type="domain" description="Histidine kinase/HSP90-like ATPase" evidence="3">
    <location>
        <begin position="27"/>
        <end position="135"/>
    </location>
</feature>
<dbReference type="GO" id="GO:0005524">
    <property type="term" value="F:ATP binding"/>
    <property type="evidence" value="ECO:0007669"/>
    <property type="project" value="UniProtKB-KW"/>
</dbReference>
<evidence type="ECO:0000256" key="2">
    <source>
        <dbReference type="SAM" id="MobiDB-lite"/>
    </source>
</evidence>
<dbReference type="GO" id="GO:0004674">
    <property type="term" value="F:protein serine/threonine kinase activity"/>
    <property type="evidence" value="ECO:0007669"/>
    <property type="project" value="UniProtKB-KW"/>
</dbReference>
<proteinExistence type="predicted"/>
<dbReference type="EMBL" id="JAGIQL010000086">
    <property type="protein sequence ID" value="MBP0459797.1"/>
    <property type="molecule type" value="Genomic_DNA"/>
</dbReference>
<keyword evidence="1" id="KW-0723">Serine/threonine-protein kinase</keyword>
<keyword evidence="1" id="KW-0808">Transferase</keyword>
<dbReference type="PANTHER" id="PTHR35526:SF3">
    <property type="entry name" value="ANTI-SIGMA-F FACTOR RSBW"/>
    <property type="match status" value="1"/>
</dbReference>
<evidence type="ECO:0000256" key="1">
    <source>
        <dbReference type="ARBA" id="ARBA00022527"/>
    </source>
</evidence>
<dbReference type="InterPro" id="IPR003594">
    <property type="entry name" value="HATPase_dom"/>
</dbReference>
<dbReference type="Gene3D" id="3.30.565.10">
    <property type="entry name" value="Histidine kinase-like ATPase, C-terminal domain"/>
    <property type="match status" value="1"/>
</dbReference>
<dbReference type="CDD" id="cd16936">
    <property type="entry name" value="HATPase_RsbW-like"/>
    <property type="match status" value="1"/>
</dbReference>
<evidence type="ECO:0000259" key="3">
    <source>
        <dbReference type="Pfam" id="PF13581"/>
    </source>
</evidence>
<dbReference type="InterPro" id="IPR036890">
    <property type="entry name" value="HATPase_C_sf"/>
</dbReference>
<dbReference type="PANTHER" id="PTHR35526">
    <property type="entry name" value="ANTI-SIGMA-F FACTOR RSBW-RELATED"/>
    <property type="match status" value="1"/>
</dbReference>
<gene>
    <name evidence="4" type="ORF">JFN87_20200</name>
</gene>
<keyword evidence="4" id="KW-0067">ATP-binding</keyword>
<dbReference type="Proteomes" id="UP000670475">
    <property type="component" value="Unassembled WGS sequence"/>
</dbReference>
<dbReference type="RefSeq" id="WP_209341910.1">
    <property type="nucleotide sequence ID" value="NZ_JAGIQL010000086.1"/>
</dbReference>
<dbReference type="AlphaFoldDB" id="A0A940MEX3"/>
<evidence type="ECO:0000313" key="5">
    <source>
        <dbReference type="Proteomes" id="UP000670475"/>
    </source>
</evidence>
<reference evidence="4" key="1">
    <citation type="submission" date="2021-03" db="EMBL/GenBank/DDBJ databases">
        <title>Whole genome sequence of Streptomyces bomunensis MMS17-BM035.</title>
        <authorList>
            <person name="Lee J.H."/>
        </authorList>
    </citation>
    <scope>NUCLEOTIDE SEQUENCE</scope>
    <source>
        <strain evidence="4">MMS17-BM035</strain>
    </source>
</reference>
<evidence type="ECO:0000313" key="4">
    <source>
        <dbReference type="EMBL" id="MBP0459797.1"/>
    </source>
</evidence>
<keyword evidence="4" id="KW-0547">Nucleotide-binding</keyword>
<dbReference type="SUPFAM" id="SSF55874">
    <property type="entry name" value="ATPase domain of HSP90 chaperone/DNA topoisomerase II/histidine kinase"/>
    <property type="match status" value="1"/>
</dbReference>
<organism evidence="4 5">
    <name type="scientific">Streptomyces montanisoli</name>
    <dbReference type="NCBI Taxonomy" id="2798581"/>
    <lineage>
        <taxon>Bacteria</taxon>
        <taxon>Bacillati</taxon>
        <taxon>Actinomycetota</taxon>
        <taxon>Actinomycetes</taxon>
        <taxon>Kitasatosporales</taxon>
        <taxon>Streptomycetaceae</taxon>
        <taxon>Streptomyces</taxon>
    </lineage>
</organism>
<dbReference type="Pfam" id="PF13581">
    <property type="entry name" value="HATPase_c_2"/>
    <property type="match status" value="1"/>
</dbReference>
<comment type="caution">
    <text evidence="4">The sequence shown here is derived from an EMBL/GenBank/DDBJ whole genome shotgun (WGS) entry which is preliminary data.</text>
</comment>
<keyword evidence="5" id="KW-1185">Reference proteome</keyword>
<protein>
    <submittedName>
        <fullName evidence="4">ATP-binding protein</fullName>
    </submittedName>
</protein>